<feature type="region of interest" description="Disordered" evidence="1">
    <location>
        <begin position="71"/>
        <end position="97"/>
    </location>
</feature>
<dbReference type="STRING" id="633147.Olsu_1112"/>
<dbReference type="GO" id="GO:0009318">
    <property type="term" value="C:exodeoxyribonuclease VII complex"/>
    <property type="evidence" value="ECO:0007669"/>
    <property type="project" value="InterPro"/>
</dbReference>
<accession>E1QVR9</accession>
<dbReference type="GO" id="GO:0008855">
    <property type="term" value="F:exodeoxyribonuclease VII activity"/>
    <property type="evidence" value="ECO:0007669"/>
    <property type="project" value="InterPro"/>
</dbReference>
<sequence>MAKPDTSAYKTFQQVNDRLDEIVDLVRDKGISLERSLDLYDEAVAIGSRGVGLVDAVDFTPEEEARLRLESTGPDAGGAEAAKPMPAILDTAQGEDA</sequence>
<name>E1QVR9_OLSUV</name>
<dbReference type="eggNOG" id="ENOG502ZXEY">
    <property type="taxonomic scope" value="Bacteria"/>
</dbReference>
<dbReference type="HOGENOM" id="CLU_171591_1_0_11"/>
<dbReference type="OrthoDB" id="3186696at2"/>
<gene>
    <name evidence="2" type="ordered locus">Olsu_1112</name>
</gene>
<dbReference type="EMBL" id="CP002106">
    <property type="protein sequence ID" value="ADK68222.1"/>
    <property type="molecule type" value="Genomic_DNA"/>
</dbReference>
<protein>
    <submittedName>
        <fullName evidence="2">Uncharacterized protein</fullName>
    </submittedName>
</protein>
<keyword evidence="3" id="KW-1185">Reference proteome</keyword>
<reference evidence="2 3" key="1">
    <citation type="journal article" date="2010" name="Stand. Genomic Sci.">
        <title>Complete genome sequence of Olsenella uli type strain (VPI D76D-27C).</title>
        <authorList>
            <person name="Goker M."/>
            <person name="Held B."/>
            <person name="Lucas S."/>
            <person name="Nolan M."/>
            <person name="Yasawong M."/>
            <person name="Glavina Del Rio T."/>
            <person name="Tice H."/>
            <person name="Cheng J.F."/>
            <person name="Bruce D."/>
            <person name="Detter J.C."/>
            <person name="Tapia R."/>
            <person name="Han C."/>
            <person name="Goodwin L."/>
            <person name="Pitluck S."/>
            <person name="Liolios K."/>
            <person name="Ivanova N."/>
            <person name="Mavromatis K."/>
            <person name="Mikhailova N."/>
            <person name="Pati A."/>
            <person name="Chen A."/>
            <person name="Palaniappan K."/>
            <person name="Land M."/>
            <person name="Hauser L."/>
            <person name="Chang Y.J."/>
            <person name="Jeffries C.D."/>
            <person name="Rohde M."/>
            <person name="Sikorski J."/>
            <person name="Pukall R."/>
            <person name="Woyke T."/>
            <person name="Bristow J."/>
            <person name="Eisen J.A."/>
            <person name="Markowitz V."/>
            <person name="Hugenholtz P."/>
            <person name="Kyrpides N.C."/>
            <person name="Klenk H.P."/>
            <person name="Lapidus A."/>
        </authorList>
    </citation>
    <scope>NUCLEOTIDE SEQUENCE [LARGE SCALE GENOMIC DNA]</scope>
    <source>
        <strain evidence="3">ATCC 49627 / DSM 7084 / CIP 109912 / JCM 12494 / NCIMB 702895 / VPI D76D-27C</strain>
    </source>
</reference>
<evidence type="ECO:0000256" key="1">
    <source>
        <dbReference type="SAM" id="MobiDB-lite"/>
    </source>
</evidence>
<dbReference type="GO" id="GO:0006308">
    <property type="term" value="P:DNA catabolic process"/>
    <property type="evidence" value="ECO:0007669"/>
    <property type="project" value="InterPro"/>
</dbReference>
<dbReference type="Proteomes" id="UP000000333">
    <property type="component" value="Chromosome"/>
</dbReference>
<proteinExistence type="predicted"/>
<dbReference type="AlphaFoldDB" id="E1QVR9"/>
<dbReference type="RefSeq" id="WP_013251974.1">
    <property type="nucleotide sequence ID" value="NC_014363.1"/>
</dbReference>
<dbReference type="GeneID" id="78512535"/>
<organism evidence="2 3">
    <name type="scientific">Olsenella uli (strain ATCC 49627 / DSM 7084 / CCUG 31166 / CIP 109912 / JCM 12494 / LMG 11480 / NCIMB 702895 / VPI D76D-27C)</name>
    <name type="common">Lactobacillus uli</name>
    <dbReference type="NCBI Taxonomy" id="633147"/>
    <lineage>
        <taxon>Bacteria</taxon>
        <taxon>Bacillati</taxon>
        <taxon>Actinomycetota</taxon>
        <taxon>Coriobacteriia</taxon>
        <taxon>Coriobacteriales</taxon>
        <taxon>Atopobiaceae</taxon>
        <taxon>Olsenella</taxon>
    </lineage>
</organism>
<evidence type="ECO:0000313" key="3">
    <source>
        <dbReference type="Proteomes" id="UP000000333"/>
    </source>
</evidence>
<dbReference type="KEGG" id="ols:Olsu_1112"/>
<evidence type="ECO:0000313" key="2">
    <source>
        <dbReference type="EMBL" id="ADK68222.1"/>
    </source>
</evidence>
<dbReference type="PATRIC" id="fig|633147.7.peg.430"/>
<dbReference type="InterPro" id="IPR037004">
    <property type="entry name" value="Exonuc_VII_ssu_sf"/>
</dbReference>
<dbReference type="SUPFAM" id="SSF116842">
    <property type="entry name" value="XseB-like"/>
    <property type="match status" value="1"/>
</dbReference>